<dbReference type="InParanoid" id="G4TX93"/>
<evidence type="ECO:0000313" key="2">
    <source>
        <dbReference type="EMBL" id="CCA75936.1"/>
    </source>
</evidence>
<accession>G4TX93</accession>
<feature type="compositionally biased region" description="Polar residues" evidence="1">
    <location>
        <begin position="1"/>
        <end position="10"/>
    </location>
</feature>
<protein>
    <recommendedName>
        <fullName evidence="4">Histone chaperone domain-containing protein</fullName>
    </recommendedName>
</protein>
<dbReference type="AlphaFoldDB" id="G4TX93"/>
<evidence type="ECO:0000256" key="1">
    <source>
        <dbReference type="SAM" id="MobiDB-lite"/>
    </source>
</evidence>
<feature type="compositionally biased region" description="Acidic residues" evidence="1">
    <location>
        <begin position="102"/>
        <end position="113"/>
    </location>
</feature>
<feature type="compositionally biased region" description="Acidic residues" evidence="1">
    <location>
        <begin position="33"/>
        <end position="51"/>
    </location>
</feature>
<feature type="compositionally biased region" description="Basic and acidic residues" evidence="1">
    <location>
        <begin position="11"/>
        <end position="22"/>
    </location>
</feature>
<evidence type="ECO:0000313" key="3">
    <source>
        <dbReference type="Proteomes" id="UP000007148"/>
    </source>
</evidence>
<gene>
    <name evidence="2" type="ORF">PIIN_09932</name>
</gene>
<sequence>MSDTEMQMDTTEGHREVEHEESIEQSMDQSEHEGDETHDESEDSEDEEALVEMDPAKILPTRIRPNMPKVDYTSPEAIARAGIAGQDEPDPQDAEYIPTEEAVPEDEDHSMQQ</sequence>
<name>G4TX93_SERID</name>
<organism evidence="2 3">
    <name type="scientific">Serendipita indica (strain DSM 11827)</name>
    <name type="common">Root endophyte fungus</name>
    <name type="synonym">Piriformospora indica</name>
    <dbReference type="NCBI Taxonomy" id="1109443"/>
    <lineage>
        <taxon>Eukaryota</taxon>
        <taxon>Fungi</taxon>
        <taxon>Dikarya</taxon>
        <taxon>Basidiomycota</taxon>
        <taxon>Agaricomycotina</taxon>
        <taxon>Agaricomycetes</taxon>
        <taxon>Sebacinales</taxon>
        <taxon>Serendipitaceae</taxon>
        <taxon>Serendipita</taxon>
    </lineage>
</organism>
<dbReference type="OrthoDB" id="3364766at2759"/>
<dbReference type="HOGENOM" id="CLU_2134506_0_0_1"/>
<feature type="region of interest" description="Disordered" evidence="1">
    <location>
        <begin position="1"/>
        <end position="113"/>
    </location>
</feature>
<comment type="caution">
    <text evidence="2">The sequence shown here is derived from an EMBL/GenBank/DDBJ whole genome shotgun (WGS) entry which is preliminary data.</text>
</comment>
<keyword evidence="3" id="KW-1185">Reference proteome</keyword>
<dbReference type="Proteomes" id="UP000007148">
    <property type="component" value="Unassembled WGS sequence"/>
</dbReference>
<evidence type="ECO:0008006" key="4">
    <source>
        <dbReference type="Google" id="ProtNLM"/>
    </source>
</evidence>
<proteinExistence type="predicted"/>
<dbReference type="EMBL" id="CAFZ01000558">
    <property type="protein sequence ID" value="CCA75936.1"/>
    <property type="molecule type" value="Genomic_DNA"/>
</dbReference>
<reference evidence="2 3" key="1">
    <citation type="journal article" date="2011" name="PLoS Pathog.">
        <title>Endophytic Life Strategies Decoded by Genome and Transcriptome Analyses of the Mutualistic Root Symbiont Piriformospora indica.</title>
        <authorList>
            <person name="Zuccaro A."/>
            <person name="Lahrmann U."/>
            <person name="Guldener U."/>
            <person name="Langen G."/>
            <person name="Pfiffi S."/>
            <person name="Biedenkopf D."/>
            <person name="Wong P."/>
            <person name="Samans B."/>
            <person name="Grimm C."/>
            <person name="Basiewicz M."/>
            <person name="Murat C."/>
            <person name="Martin F."/>
            <person name="Kogel K.H."/>
        </authorList>
    </citation>
    <scope>NUCLEOTIDE SEQUENCE [LARGE SCALE GENOMIC DNA]</scope>
    <source>
        <strain evidence="2 3">DSM 11827</strain>
    </source>
</reference>